<gene>
    <name evidence="1" type="ORF">K4L44_07170</name>
</gene>
<accession>A0AC61NIS5</accession>
<keyword evidence="2" id="KW-1185">Reference proteome</keyword>
<organism evidence="1 2">
    <name type="scientific">Halosquirtibacter laminarini</name>
    <dbReference type="NCBI Taxonomy" id="3374600"/>
    <lineage>
        <taxon>Bacteria</taxon>
        <taxon>Pseudomonadati</taxon>
        <taxon>Bacteroidota</taxon>
        <taxon>Bacteroidia</taxon>
        <taxon>Marinilabiliales</taxon>
        <taxon>Prolixibacteraceae</taxon>
        <taxon>Halosquirtibacter</taxon>
    </lineage>
</organism>
<name>A0AC61NIS5_9BACT</name>
<protein>
    <submittedName>
        <fullName evidence="1">TolC family protein</fullName>
    </submittedName>
</protein>
<sequence length="421" mass="48974">MIKTRNLFTVLLLLVMTNGFSQTITLEECKEWSHDVFPLFRSQKIYQSLLDKEQAVVHYDKYPSFVIKGQASYQSDVVSLDEPSPLFSFPEISKDQYQLFVEVNQSIYDGGVKQVKGEINILNDSICHLSFMMDLHRLDEKLEQTYCQLLLSQKQYQLHVEQLKTVARILDEVSAQVAQGKALRLQVNEIKVQQLVYEQKRDQALDQYQLLCRVMGVLSGKSIDISTASFQFPLILLSEETQTPNDIMMMNLQQQHFKEQAKLLSKSMMPTVQAFGKGGYGRPGLNFLDNSFAPYYYVGVGVSWRPFDWRNTKRKQSMQLDQVALLEVKKDQTTQLRDAHKVQLKGKIETLNHQLNKDQEIKELREAIKKDLKQQWELRTIPFSIYIDGVNNSLEAEIQKELHRIQKLETILSYNRYQKQS</sequence>
<evidence type="ECO:0000313" key="1">
    <source>
        <dbReference type="EMBL" id="QZE15607.1"/>
    </source>
</evidence>
<dbReference type="EMBL" id="CP081303">
    <property type="protein sequence ID" value="QZE15607.1"/>
    <property type="molecule type" value="Genomic_DNA"/>
</dbReference>
<proteinExistence type="predicted"/>
<evidence type="ECO:0000313" key="2">
    <source>
        <dbReference type="Proteomes" id="UP000826212"/>
    </source>
</evidence>
<dbReference type="Proteomes" id="UP000826212">
    <property type="component" value="Chromosome"/>
</dbReference>
<reference evidence="1" key="1">
    <citation type="submission" date="2021-08" db="EMBL/GenBank/DDBJ databases">
        <title>Novel anaerobic bacterium isolated from sea squirt in East Sea, Republic of Korea.</title>
        <authorList>
            <person name="Nguyen T.H."/>
            <person name="Li Z."/>
            <person name="Lee Y.-J."/>
            <person name="Ko J."/>
            <person name="Kim S.-G."/>
        </authorList>
    </citation>
    <scope>NUCLEOTIDE SEQUENCE</scope>
    <source>
        <strain evidence="1">KCTC 25031</strain>
    </source>
</reference>